<dbReference type="Proteomes" id="UP000652761">
    <property type="component" value="Unassembled WGS sequence"/>
</dbReference>
<gene>
    <name evidence="2" type="ORF">Taro_054703</name>
</gene>
<comment type="caution">
    <text evidence="2">The sequence shown here is derived from an EMBL/GenBank/DDBJ whole genome shotgun (WGS) entry which is preliminary data.</text>
</comment>
<dbReference type="AlphaFoldDB" id="A0A843XPK3"/>
<proteinExistence type="predicted"/>
<accession>A0A843XPK3</accession>
<keyword evidence="3" id="KW-1185">Reference proteome</keyword>
<feature type="non-terminal residue" evidence="2">
    <location>
        <position position="276"/>
    </location>
</feature>
<reference evidence="2" key="1">
    <citation type="submission" date="2017-07" db="EMBL/GenBank/DDBJ databases">
        <title>Taro Niue Genome Assembly and Annotation.</title>
        <authorList>
            <person name="Atibalentja N."/>
            <person name="Keating K."/>
            <person name="Fields C.J."/>
        </authorList>
    </citation>
    <scope>NUCLEOTIDE SEQUENCE</scope>
    <source>
        <strain evidence="2">Niue_2</strain>
        <tissue evidence="2">Leaf</tissue>
    </source>
</reference>
<evidence type="ECO:0000256" key="1">
    <source>
        <dbReference type="SAM" id="MobiDB-lite"/>
    </source>
</evidence>
<organism evidence="2 3">
    <name type="scientific">Colocasia esculenta</name>
    <name type="common">Wild taro</name>
    <name type="synonym">Arum esculentum</name>
    <dbReference type="NCBI Taxonomy" id="4460"/>
    <lineage>
        <taxon>Eukaryota</taxon>
        <taxon>Viridiplantae</taxon>
        <taxon>Streptophyta</taxon>
        <taxon>Embryophyta</taxon>
        <taxon>Tracheophyta</taxon>
        <taxon>Spermatophyta</taxon>
        <taxon>Magnoliopsida</taxon>
        <taxon>Liliopsida</taxon>
        <taxon>Araceae</taxon>
        <taxon>Aroideae</taxon>
        <taxon>Colocasieae</taxon>
        <taxon>Colocasia</taxon>
    </lineage>
</organism>
<evidence type="ECO:0000313" key="3">
    <source>
        <dbReference type="Proteomes" id="UP000652761"/>
    </source>
</evidence>
<protein>
    <submittedName>
        <fullName evidence="2">Uncharacterized protein</fullName>
    </submittedName>
</protein>
<evidence type="ECO:0000313" key="2">
    <source>
        <dbReference type="EMBL" id="MQM21659.1"/>
    </source>
</evidence>
<feature type="region of interest" description="Disordered" evidence="1">
    <location>
        <begin position="152"/>
        <end position="187"/>
    </location>
</feature>
<sequence length="276" mass="30840">MEVYMPERVWRQFGALQVDITFRTRELLITNPEASYLDVKKEILKLQEDTFNKVRIKIPEYEQSSIPSGAEYTLGESSGGPNTWAHLWTSEQWPNVYDAQSRGISQMDLQMSQWTQDSGVLDALTLVRVPTPPPHIIEGVHIHDQGTQLTPHMEEEGEDNDETQPLRRRIRGRGKCDSARAPSQGANRLRAGRLPSWKASAHARLPGSKSAKGRLICKSACPWSTSIPGRPVRAPPLREQTGQGQIDLQIGLPLDDFLPGMTRNANAVPLRKSYGG</sequence>
<dbReference type="EMBL" id="NMUH01011371">
    <property type="protein sequence ID" value="MQM21659.1"/>
    <property type="molecule type" value="Genomic_DNA"/>
</dbReference>
<name>A0A843XPK3_COLES</name>